<dbReference type="GO" id="GO:0071163">
    <property type="term" value="P:DNA replication preinitiation complex assembly"/>
    <property type="evidence" value="ECO:0007669"/>
    <property type="project" value="InterPro"/>
</dbReference>
<reference evidence="5" key="1">
    <citation type="submission" date="2022-02" db="EMBL/GenBank/DDBJ databases">
        <authorList>
            <person name="Henning P.M."/>
            <person name="McCubbin A.G."/>
            <person name="Shore J.S."/>
        </authorList>
    </citation>
    <scope>NUCLEOTIDE SEQUENCE</scope>
    <source>
        <strain evidence="5">F60SS</strain>
        <tissue evidence="5">Leaves</tissue>
    </source>
</reference>
<feature type="compositionally biased region" description="Low complexity" evidence="3">
    <location>
        <begin position="25"/>
        <end position="50"/>
    </location>
</feature>
<dbReference type="CDD" id="cd08767">
    <property type="entry name" value="Cdt1_c"/>
    <property type="match status" value="1"/>
</dbReference>
<dbReference type="Proteomes" id="UP001141552">
    <property type="component" value="Unassembled WGS sequence"/>
</dbReference>
<accession>A0A9Q0IWJ7</accession>
<dbReference type="CDD" id="cd08674">
    <property type="entry name" value="Cdt1_m"/>
    <property type="match status" value="1"/>
</dbReference>
<name>A0A9Q0IWJ7_9ROSI</name>
<dbReference type="PANTHER" id="PTHR28637:SF1">
    <property type="entry name" value="DNA REPLICATION FACTOR CDT1"/>
    <property type="match status" value="1"/>
</dbReference>
<feature type="region of interest" description="Disordered" evidence="3">
    <location>
        <begin position="75"/>
        <end position="107"/>
    </location>
</feature>
<feature type="domain" description="CDT1 Geminin-binding" evidence="4">
    <location>
        <begin position="123"/>
        <end position="255"/>
    </location>
</feature>
<dbReference type="Gene3D" id="1.10.10.1420">
    <property type="entry name" value="DNA replication factor Cdt1, C-terminal WH domain"/>
    <property type="match status" value="1"/>
</dbReference>
<feature type="region of interest" description="Disordered" evidence="3">
    <location>
        <begin position="420"/>
        <end position="453"/>
    </location>
</feature>
<feature type="compositionally biased region" description="Low complexity" evidence="3">
    <location>
        <begin position="96"/>
        <end position="107"/>
    </location>
</feature>
<comment type="caution">
    <text evidence="5">The sequence shown here is derived from an EMBL/GenBank/DDBJ whole genome shotgun (WGS) entry which is preliminary data.</text>
</comment>
<evidence type="ECO:0000313" key="6">
    <source>
        <dbReference type="Proteomes" id="UP001141552"/>
    </source>
</evidence>
<protein>
    <recommendedName>
        <fullName evidence="4">CDT1 Geminin-binding domain-containing protein</fullName>
    </recommendedName>
</protein>
<dbReference type="GO" id="GO:0030174">
    <property type="term" value="P:regulation of DNA-templated DNA replication initiation"/>
    <property type="evidence" value="ECO:0007669"/>
    <property type="project" value="InterPro"/>
</dbReference>
<gene>
    <name evidence="5" type="ORF">Tsubulata_002826</name>
</gene>
<evidence type="ECO:0000259" key="4">
    <source>
        <dbReference type="SMART" id="SM01075"/>
    </source>
</evidence>
<dbReference type="InterPro" id="IPR032054">
    <property type="entry name" value="Cdt1_C"/>
</dbReference>
<dbReference type="SUPFAM" id="SSF46785">
    <property type="entry name" value="Winged helix' DNA-binding domain"/>
    <property type="match status" value="1"/>
</dbReference>
<dbReference type="PANTHER" id="PTHR28637">
    <property type="entry name" value="DNA REPLICATION FACTOR CDT1"/>
    <property type="match status" value="1"/>
</dbReference>
<dbReference type="OrthoDB" id="341730at2759"/>
<dbReference type="AlphaFoldDB" id="A0A9Q0IWJ7"/>
<dbReference type="GO" id="GO:0000076">
    <property type="term" value="P:DNA replication checkpoint signaling"/>
    <property type="evidence" value="ECO:0007669"/>
    <property type="project" value="TreeGrafter"/>
</dbReference>
<dbReference type="GO" id="GO:0003677">
    <property type="term" value="F:DNA binding"/>
    <property type="evidence" value="ECO:0007669"/>
    <property type="project" value="InterPro"/>
</dbReference>
<comment type="similarity">
    <text evidence="1">Belongs to the Cdt1 family.</text>
</comment>
<sequence>MNSTDSSSFSLEKGTPIKSKPPKTPLKSKTPNTPQQKTTKPPTPVAARTPDLPPPRLRNRRAALSLKDVRRAALAAPSDVASKSARRQIVSWPEETSGSTPSSSVTTAIATQKVKSRSETAKFPEKYETLVEFFNCLDSSIRLLRIRGSMSTFSNISPQIQSLTNRTFSYEHLAQLKYILPEAIELKRTSLFDERTCCMKPDILVTFDVKAIECDEKTKPEIKNAGLRKLFRARIAKFYKDHPEGDDIPQEMLPEPFNRKQSLCQAMTEVSSSSLRIDTPVDVEMGQSPGALPTEPVAPEEKPPAPASHLSRSFRRSFSNKVFNSKALNSGGNLTQDRIQESVDSVSEPCLNRISSIEEAGPSPLSESAVSYESSKAVKSSAHDTCSAVVLKPCLPATPIKESSATAELAATPSLSYTPGLSHPKRCYMSPDNESVSSPNKLLRRPPPTKSLKFDTPVKNTRDKQMDLADVTEDDDILKIFPEKLLKSIQEKEKKAKEEKDPAISQAKRRKLMISRLPRLFNTIHFLFQSKKQSVITKKELIHKITADRLDIADSREIEEQLNLLVELVPEWISEKITSVGDLLLCINKMSSPETIRARLEGAK</sequence>
<dbReference type="GO" id="GO:0005634">
    <property type="term" value="C:nucleus"/>
    <property type="evidence" value="ECO:0007669"/>
    <property type="project" value="TreeGrafter"/>
</dbReference>
<evidence type="ECO:0000256" key="3">
    <source>
        <dbReference type="SAM" id="MobiDB-lite"/>
    </source>
</evidence>
<feature type="region of interest" description="Disordered" evidence="3">
    <location>
        <begin position="271"/>
        <end position="311"/>
    </location>
</feature>
<evidence type="ECO:0000256" key="1">
    <source>
        <dbReference type="ARBA" id="ARBA00008356"/>
    </source>
</evidence>
<dbReference type="InterPro" id="IPR045173">
    <property type="entry name" value="Cdt1"/>
</dbReference>
<evidence type="ECO:0000256" key="2">
    <source>
        <dbReference type="ARBA" id="ARBA00023306"/>
    </source>
</evidence>
<feature type="compositionally biased region" description="Polar residues" evidence="3">
    <location>
        <begin position="1"/>
        <end position="10"/>
    </location>
</feature>
<dbReference type="InterPro" id="IPR036390">
    <property type="entry name" value="WH_DNA-bd_sf"/>
</dbReference>
<reference evidence="5" key="2">
    <citation type="journal article" date="2023" name="Plants (Basel)">
        <title>Annotation of the Turnera subulata (Passifloraceae) Draft Genome Reveals the S-Locus Evolved after the Divergence of Turneroideae from Passifloroideae in a Stepwise Manner.</title>
        <authorList>
            <person name="Henning P.M."/>
            <person name="Roalson E.H."/>
            <person name="Mir W."/>
            <person name="McCubbin A.G."/>
            <person name="Shore J.S."/>
        </authorList>
    </citation>
    <scope>NUCLEOTIDE SEQUENCE</scope>
    <source>
        <strain evidence="5">F60SS</strain>
    </source>
</reference>
<keyword evidence="2" id="KW-0131">Cell cycle</keyword>
<dbReference type="Pfam" id="PF16679">
    <property type="entry name" value="CDT1_C"/>
    <property type="match status" value="1"/>
</dbReference>
<keyword evidence="6" id="KW-1185">Reference proteome</keyword>
<feature type="region of interest" description="Disordered" evidence="3">
    <location>
        <begin position="1"/>
        <end position="59"/>
    </location>
</feature>
<dbReference type="Pfam" id="PF08839">
    <property type="entry name" value="CDT1"/>
    <property type="match status" value="1"/>
</dbReference>
<dbReference type="EMBL" id="JAKUCV010007755">
    <property type="protein sequence ID" value="KAJ4822106.1"/>
    <property type="molecule type" value="Genomic_DNA"/>
</dbReference>
<evidence type="ECO:0000313" key="5">
    <source>
        <dbReference type="EMBL" id="KAJ4822106.1"/>
    </source>
</evidence>
<dbReference type="GO" id="GO:0070182">
    <property type="term" value="F:DNA polymerase binding"/>
    <property type="evidence" value="ECO:0007669"/>
    <property type="project" value="TreeGrafter"/>
</dbReference>
<dbReference type="GO" id="GO:0000278">
    <property type="term" value="P:mitotic cell cycle"/>
    <property type="evidence" value="ECO:0007669"/>
    <property type="project" value="TreeGrafter"/>
</dbReference>
<dbReference type="InterPro" id="IPR014939">
    <property type="entry name" value="CDT1_Gemini-bd-like"/>
</dbReference>
<dbReference type="SMART" id="SM01075">
    <property type="entry name" value="CDT1"/>
    <property type="match status" value="1"/>
</dbReference>
<dbReference type="InterPro" id="IPR038090">
    <property type="entry name" value="Cdt1_C_WH_dom_sf"/>
</dbReference>
<proteinExistence type="inferred from homology"/>
<dbReference type="FunFam" id="1.10.10.1420:FF:000003">
    <property type="entry name" value="CDT1-like protein a chloroplastic"/>
    <property type="match status" value="1"/>
</dbReference>
<organism evidence="5 6">
    <name type="scientific">Turnera subulata</name>
    <dbReference type="NCBI Taxonomy" id="218843"/>
    <lineage>
        <taxon>Eukaryota</taxon>
        <taxon>Viridiplantae</taxon>
        <taxon>Streptophyta</taxon>
        <taxon>Embryophyta</taxon>
        <taxon>Tracheophyta</taxon>
        <taxon>Spermatophyta</taxon>
        <taxon>Magnoliopsida</taxon>
        <taxon>eudicotyledons</taxon>
        <taxon>Gunneridae</taxon>
        <taxon>Pentapetalae</taxon>
        <taxon>rosids</taxon>
        <taxon>fabids</taxon>
        <taxon>Malpighiales</taxon>
        <taxon>Passifloraceae</taxon>
        <taxon>Turnera</taxon>
    </lineage>
</organism>